<dbReference type="InterPro" id="IPR007783">
    <property type="entry name" value="eIF3d"/>
</dbReference>
<evidence type="ECO:0000313" key="6">
    <source>
        <dbReference type="EMBL" id="PAA59777.1"/>
    </source>
</evidence>
<dbReference type="HAMAP" id="MF_03003">
    <property type="entry name" value="eIF3d"/>
    <property type="match status" value="1"/>
</dbReference>
<dbReference type="GO" id="GO:0003723">
    <property type="term" value="F:RNA binding"/>
    <property type="evidence" value="ECO:0007669"/>
    <property type="project" value="UniProtKB-KW"/>
</dbReference>
<evidence type="ECO:0000256" key="2">
    <source>
        <dbReference type="ARBA" id="ARBA00022540"/>
    </source>
</evidence>
<accession>A0A267EFU9</accession>
<dbReference type="Proteomes" id="UP000215902">
    <property type="component" value="Unassembled WGS sequence"/>
</dbReference>
<dbReference type="STRING" id="282301.A0A267EFU9"/>
<evidence type="ECO:0000256" key="5">
    <source>
        <dbReference type="SAM" id="MobiDB-lite"/>
    </source>
</evidence>
<dbReference type="PANTHER" id="PTHR12399:SF0">
    <property type="entry name" value="EUKARYOTIC TRANSLATION INITIATION FACTOR 3 SUBUNIT D"/>
    <property type="match status" value="1"/>
</dbReference>
<evidence type="ECO:0000313" key="7">
    <source>
        <dbReference type="Proteomes" id="UP000215902"/>
    </source>
</evidence>
<dbReference type="EMBL" id="NIVC01002232">
    <property type="protein sequence ID" value="PAA59777.1"/>
    <property type="molecule type" value="Genomic_DNA"/>
</dbReference>
<sequence>FGLLEVNDNPNGWGPYTLPERYRDMPYQPFSKDQRIGKVADWTGNIYQDKRYQNRYMSHLANSGGTQYTYYHEEDESSFVLVDTQKTQPRLNPRQRFQRINNAQRQRRERQRFSMAGATGLANQQLSKAQLRMKQQYQKKWLKQTRQNQEYQRRPQRAVNRESSVQVQESWKVLEELDFVRLSKLSVPLNIVTSGEDLYACGEMEYYDKTYDRVSTKSERKLQRVNRVIHTVTTTLDPVIRKLAKERKGNVFVTDSILATLMCCTRSHYSWDIVVQKLGDTLFFDKREGSDFDLLTVHETAADQTLDDSANGLNSAKNLALEATFINHNFSQQVLRNGDKKFSFDNKNPFVEDEEEEAEVASVGYRYRSWNLGGDKLNLVVRCEHDAVTQGPNEEVQFINIKALNEFDPRVPGAVDWRSKMDSQRGAVLAAELKNNAFKLAKWTVCSLLAGSDQLKLGYVSRVNPKDSSKHVILGTQQFKPNEFASQINLSMENCWGIFKCLVNTLMDRPNGKYLVLKDPNKQMIRLYDIPNNSFESDDEDEEGDDGQDEDDERDGDGSD</sequence>
<gene>
    <name evidence="6" type="ORF">BOX15_Mlig010075g2</name>
</gene>
<evidence type="ECO:0000256" key="4">
    <source>
        <dbReference type="ARBA" id="ARBA00022917"/>
    </source>
</evidence>
<dbReference type="PIRSF" id="PIRSF016281">
    <property type="entry name" value="EIF-3_zeta"/>
    <property type="match status" value="1"/>
</dbReference>
<keyword evidence="2" id="KW-0396">Initiation factor</keyword>
<keyword evidence="3" id="KW-0694">RNA-binding</keyword>
<dbReference type="GO" id="GO:0003743">
    <property type="term" value="F:translation initiation factor activity"/>
    <property type="evidence" value="ECO:0007669"/>
    <property type="project" value="UniProtKB-KW"/>
</dbReference>
<evidence type="ECO:0000256" key="3">
    <source>
        <dbReference type="ARBA" id="ARBA00022884"/>
    </source>
</evidence>
<keyword evidence="7" id="KW-1185">Reference proteome</keyword>
<evidence type="ECO:0000256" key="1">
    <source>
        <dbReference type="ARBA" id="ARBA00022490"/>
    </source>
</evidence>
<keyword evidence="4" id="KW-0648">Protein biosynthesis</keyword>
<organism evidence="6 7">
    <name type="scientific">Macrostomum lignano</name>
    <dbReference type="NCBI Taxonomy" id="282301"/>
    <lineage>
        <taxon>Eukaryota</taxon>
        <taxon>Metazoa</taxon>
        <taxon>Spiralia</taxon>
        <taxon>Lophotrochozoa</taxon>
        <taxon>Platyhelminthes</taxon>
        <taxon>Rhabditophora</taxon>
        <taxon>Macrostomorpha</taxon>
        <taxon>Macrostomida</taxon>
        <taxon>Macrostomidae</taxon>
        <taxon>Macrostomum</taxon>
    </lineage>
</organism>
<dbReference type="GO" id="GO:0005852">
    <property type="term" value="C:eukaryotic translation initiation factor 3 complex"/>
    <property type="evidence" value="ECO:0007669"/>
    <property type="project" value="InterPro"/>
</dbReference>
<dbReference type="OrthoDB" id="16538at2759"/>
<keyword evidence="1" id="KW-0963">Cytoplasm</keyword>
<proteinExistence type="inferred from homology"/>
<protein>
    <recommendedName>
        <fullName evidence="8">Eukaryotic translation initiation factor 3 subunit 7</fullName>
    </recommendedName>
</protein>
<dbReference type="Pfam" id="PF05091">
    <property type="entry name" value="eIF-3_zeta"/>
    <property type="match status" value="1"/>
</dbReference>
<dbReference type="PANTHER" id="PTHR12399">
    <property type="entry name" value="EUKARYOTIC TRANSLATION INITIATION FACTOR 3 SUBUNIT 7"/>
    <property type="match status" value="1"/>
</dbReference>
<evidence type="ECO:0008006" key="8">
    <source>
        <dbReference type="Google" id="ProtNLM"/>
    </source>
</evidence>
<dbReference type="AlphaFoldDB" id="A0A267EFU9"/>
<comment type="caution">
    <text evidence="6">The sequence shown here is derived from an EMBL/GenBank/DDBJ whole genome shotgun (WGS) entry which is preliminary data.</text>
</comment>
<feature type="region of interest" description="Disordered" evidence="5">
    <location>
        <begin position="529"/>
        <end position="560"/>
    </location>
</feature>
<feature type="compositionally biased region" description="Acidic residues" evidence="5">
    <location>
        <begin position="536"/>
        <end position="560"/>
    </location>
</feature>
<name>A0A267EFU9_9PLAT</name>
<feature type="non-terminal residue" evidence="6">
    <location>
        <position position="1"/>
    </location>
</feature>
<reference evidence="6 7" key="1">
    <citation type="submission" date="2017-06" db="EMBL/GenBank/DDBJ databases">
        <title>A platform for efficient transgenesis in Macrostomum lignano, a flatworm model organism for stem cell research.</title>
        <authorList>
            <person name="Berezikov E."/>
        </authorList>
    </citation>
    <scope>NUCLEOTIDE SEQUENCE [LARGE SCALE GENOMIC DNA]</scope>
    <source>
        <strain evidence="6">DV1</strain>
        <tissue evidence="6">Whole organism</tissue>
    </source>
</reference>